<evidence type="ECO:0000313" key="2">
    <source>
        <dbReference type="Proteomes" id="UP000036681"/>
    </source>
</evidence>
<dbReference type="InterPro" id="IPR036047">
    <property type="entry name" value="F-box-like_dom_sf"/>
</dbReference>
<dbReference type="SMART" id="SM00256">
    <property type="entry name" value="FBOX"/>
    <property type="match status" value="1"/>
</dbReference>
<evidence type="ECO:0000313" key="3">
    <source>
        <dbReference type="WBParaSite" id="ALUE_0001358001-mRNA-1"/>
    </source>
</evidence>
<protein>
    <submittedName>
        <fullName evidence="3">F-box domain-containing protein</fullName>
    </submittedName>
</protein>
<name>A0A9J2PTZ5_ASCLU</name>
<accession>A0A9J2PTZ5</accession>
<dbReference type="InterPro" id="IPR001810">
    <property type="entry name" value="F-box_dom"/>
</dbReference>
<dbReference type="Gene3D" id="1.20.1280.50">
    <property type="match status" value="1"/>
</dbReference>
<dbReference type="WBParaSite" id="ALUE_0001358001-mRNA-1">
    <property type="protein sequence ID" value="ALUE_0001358001-mRNA-1"/>
    <property type="gene ID" value="ALUE_0001358001"/>
</dbReference>
<organism evidence="2 3">
    <name type="scientific">Ascaris lumbricoides</name>
    <name type="common">Giant roundworm</name>
    <dbReference type="NCBI Taxonomy" id="6252"/>
    <lineage>
        <taxon>Eukaryota</taxon>
        <taxon>Metazoa</taxon>
        <taxon>Ecdysozoa</taxon>
        <taxon>Nematoda</taxon>
        <taxon>Chromadorea</taxon>
        <taxon>Rhabditida</taxon>
        <taxon>Spirurina</taxon>
        <taxon>Ascaridomorpha</taxon>
        <taxon>Ascaridoidea</taxon>
        <taxon>Ascarididae</taxon>
        <taxon>Ascaris</taxon>
    </lineage>
</organism>
<dbReference type="CDD" id="cd09917">
    <property type="entry name" value="F-box_SF"/>
    <property type="match status" value="1"/>
</dbReference>
<sequence length="396" mass="45077">MNSTVCNIASTSTAMNMLDTTNMRHPCLLSDLPENLIRAIFDHLAYKDVLRSHQVSKRLRKVLRRNAHYLSRPTVSEMSIKMGLLDNRSRPFGRLQPTSRRNALNSRRRLNITFSRRCATPSKRLISKLKEFNEEEDLNGGEHEMSPLFLDALSESLKQVNVDGRLSFCGVTIDASLYERLTRNSVHISKARDLVFTLCRFHLGTEQFRDLLMRTSCQKLNLELSQFDDDILNDYVLEGISECKEFSASTTLPKYFGGLTDRTLNRWATQECLPTRIHFHSVCANFTLNGVLTLINSLQVKNAEMFTFGAIPTMASNSVRYEWNFGCVRLTEGGANILELMSMPGFVVHACNNDVIPNVLDISLSMKNIFPLSFTHYDFRLPTISLQLAMSQNKTN</sequence>
<dbReference type="SUPFAM" id="SSF81383">
    <property type="entry name" value="F-box domain"/>
    <property type="match status" value="1"/>
</dbReference>
<keyword evidence="2" id="KW-1185">Reference proteome</keyword>
<dbReference type="Pfam" id="PF00646">
    <property type="entry name" value="F-box"/>
    <property type="match status" value="1"/>
</dbReference>
<feature type="domain" description="F-box" evidence="1">
    <location>
        <begin position="26"/>
        <end position="72"/>
    </location>
</feature>
<reference evidence="3" key="1">
    <citation type="submission" date="2023-03" db="UniProtKB">
        <authorList>
            <consortium name="WormBaseParasite"/>
        </authorList>
    </citation>
    <scope>IDENTIFICATION</scope>
</reference>
<dbReference type="AlphaFoldDB" id="A0A9J2PTZ5"/>
<proteinExistence type="predicted"/>
<dbReference type="Proteomes" id="UP000036681">
    <property type="component" value="Unplaced"/>
</dbReference>
<evidence type="ECO:0000259" key="1">
    <source>
        <dbReference type="PROSITE" id="PS50181"/>
    </source>
</evidence>
<dbReference type="PROSITE" id="PS50181">
    <property type="entry name" value="FBOX"/>
    <property type="match status" value="1"/>
</dbReference>